<accession>A2D7D1</accession>
<dbReference type="PANTHER" id="PTHR22883:SF147">
    <property type="entry name" value="PALMITOYLTRANSFERASE"/>
    <property type="match status" value="1"/>
</dbReference>
<evidence type="ECO:0000259" key="8">
    <source>
        <dbReference type="Pfam" id="PF01529"/>
    </source>
</evidence>
<sequence length="317" mass="37520">MIRTISSEPDDKPLDDASCLYGMQPKISKYKTLFHLLFWNINSVPEAKIKLINDWQIRLPMVIGVLLIIVCPYIDYILYSVELQNHGFRQIFKITFFMIMYMMSYLVCIYEGPGYLPYYYPFKSTKPIRNQTEILKGVASQPAQKIHPLKAGDLDRCHYFKSVGRYIIRPDHFCAWTTSFIGRKNHKLFFLFNFWGVIYITSLAIYTVKSAIIYILDKDDFKYVHIFILAIFLTYGAVFIIMQVIFIFVCVKNFTLNETQYEQVKYENPPNYRKKGIIRNWEEIFGPVKKIYTWLIPIGAFHGMDPEDLLYSNHYYC</sequence>
<dbReference type="GO" id="GO:0016020">
    <property type="term" value="C:membrane"/>
    <property type="evidence" value="ECO:0007669"/>
    <property type="project" value="UniProtKB-SubCell"/>
</dbReference>
<keyword evidence="4 7" id="KW-1133">Transmembrane helix</keyword>
<reference evidence="9" key="1">
    <citation type="submission" date="2006-10" db="EMBL/GenBank/DDBJ databases">
        <authorList>
            <person name="Amadeo P."/>
            <person name="Zhao Q."/>
            <person name="Wortman J."/>
            <person name="Fraser-Liggett C."/>
            <person name="Carlton J."/>
        </authorList>
    </citation>
    <scope>NUCLEOTIDE SEQUENCE</scope>
    <source>
        <strain evidence="9">G3</strain>
    </source>
</reference>
<name>A2D7D1_TRIV3</name>
<evidence type="ECO:0000256" key="3">
    <source>
        <dbReference type="ARBA" id="ARBA00022692"/>
    </source>
</evidence>
<organism evidence="9 10">
    <name type="scientific">Trichomonas vaginalis (strain ATCC PRA-98 / G3)</name>
    <dbReference type="NCBI Taxonomy" id="412133"/>
    <lineage>
        <taxon>Eukaryota</taxon>
        <taxon>Metamonada</taxon>
        <taxon>Parabasalia</taxon>
        <taxon>Trichomonadida</taxon>
        <taxon>Trichomonadidae</taxon>
        <taxon>Trichomonas</taxon>
    </lineage>
</organism>
<feature type="transmembrane region" description="Helical" evidence="7">
    <location>
        <begin position="91"/>
        <end position="110"/>
    </location>
</feature>
<dbReference type="InterPro" id="IPR039859">
    <property type="entry name" value="PFA4/ZDH16/20/ERF2-like"/>
</dbReference>
<evidence type="ECO:0000256" key="1">
    <source>
        <dbReference type="ARBA" id="ARBA00004141"/>
    </source>
</evidence>
<evidence type="ECO:0000256" key="5">
    <source>
        <dbReference type="ARBA" id="ARBA00023136"/>
    </source>
</evidence>
<dbReference type="AlphaFoldDB" id="A2D7D1"/>
<evidence type="ECO:0000256" key="7">
    <source>
        <dbReference type="RuleBase" id="RU079119"/>
    </source>
</evidence>
<comment type="subcellular location">
    <subcellularLocation>
        <location evidence="1">Membrane</location>
        <topology evidence="1">Multi-pass membrane protein</topology>
    </subcellularLocation>
</comment>
<dbReference type="InParanoid" id="A2D7D1"/>
<reference evidence="9" key="2">
    <citation type="journal article" date="2007" name="Science">
        <title>Draft genome sequence of the sexually transmitted pathogen Trichomonas vaginalis.</title>
        <authorList>
            <person name="Carlton J.M."/>
            <person name="Hirt R.P."/>
            <person name="Silva J.C."/>
            <person name="Delcher A.L."/>
            <person name="Schatz M."/>
            <person name="Zhao Q."/>
            <person name="Wortman J.R."/>
            <person name="Bidwell S.L."/>
            <person name="Alsmark U.C.M."/>
            <person name="Besteiro S."/>
            <person name="Sicheritz-Ponten T."/>
            <person name="Noel C.J."/>
            <person name="Dacks J.B."/>
            <person name="Foster P.G."/>
            <person name="Simillion C."/>
            <person name="Van de Peer Y."/>
            <person name="Miranda-Saavedra D."/>
            <person name="Barton G.J."/>
            <person name="Westrop G.D."/>
            <person name="Mueller S."/>
            <person name="Dessi D."/>
            <person name="Fiori P.L."/>
            <person name="Ren Q."/>
            <person name="Paulsen I."/>
            <person name="Zhang H."/>
            <person name="Bastida-Corcuera F.D."/>
            <person name="Simoes-Barbosa A."/>
            <person name="Brown M.T."/>
            <person name="Hayes R.D."/>
            <person name="Mukherjee M."/>
            <person name="Okumura C.Y."/>
            <person name="Schneider R."/>
            <person name="Smith A.J."/>
            <person name="Vanacova S."/>
            <person name="Villalvazo M."/>
            <person name="Haas B.J."/>
            <person name="Pertea M."/>
            <person name="Feldblyum T.V."/>
            <person name="Utterback T.R."/>
            <person name="Shu C.L."/>
            <person name="Osoegawa K."/>
            <person name="de Jong P.J."/>
            <person name="Hrdy I."/>
            <person name="Horvathova L."/>
            <person name="Zubacova Z."/>
            <person name="Dolezal P."/>
            <person name="Malik S.B."/>
            <person name="Logsdon J.M. Jr."/>
            <person name="Henze K."/>
            <person name="Gupta A."/>
            <person name="Wang C.C."/>
            <person name="Dunne R.L."/>
            <person name="Upcroft J.A."/>
            <person name="Upcroft P."/>
            <person name="White O."/>
            <person name="Salzberg S.L."/>
            <person name="Tang P."/>
            <person name="Chiu C.-H."/>
            <person name="Lee Y.-S."/>
            <person name="Embley T.M."/>
            <person name="Coombs G.H."/>
            <person name="Mottram J.C."/>
            <person name="Tachezy J."/>
            <person name="Fraser-Liggett C.M."/>
            <person name="Johnson P.J."/>
        </authorList>
    </citation>
    <scope>NUCLEOTIDE SEQUENCE [LARGE SCALE GENOMIC DNA]</scope>
    <source>
        <strain evidence="9">G3</strain>
    </source>
</reference>
<proteinExistence type="inferred from homology"/>
<dbReference type="Pfam" id="PF01529">
    <property type="entry name" value="DHHC"/>
    <property type="match status" value="1"/>
</dbReference>
<dbReference type="EC" id="2.3.1.225" evidence="7"/>
<dbReference type="VEuPathDB" id="TrichDB:TVAG_119850"/>
<dbReference type="GO" id="GO:0006612">
    <property type="term" value="P:protein targeting to membrane"/>
    <property type="evidence" value="ECO:0000318"/>
    <property type="project" value="GO_Central"/>
</dbReference>
<evidence type="ECO:0000313" key="10">
    <source>
        <dbReference type="Proteomes" id="UP000001542"/>
    </source>
</evidence>
<dbReference type="GO" id="GO:0019706">
    <property type="term" value="F:protein-cysteine S-palmitoyltransferase activity"/>
    <property type="evidence" value="ECO:0000318"/>
    <property type="project" value="GO_Central"/>
</dbReference>
<dbReference type="GO" id="GO:0005794">
    <property type="term" value="C:Golgi apparatus"/>
    <property type="evidence" value="ECO:0000318"/>
    <property type="project" value="GO_Central"/>
</dbReference>
<comment type="similarity">
    <text evidence="7">Belongs to the DHHC palmitoyltransferase family.</text>
</comment>
<comment type="catalytic activity">
    <reaction evidence="7">
        <text>L-cysteinyl-[protein] + hexadecanoyl-CoA = S-hexadecanoyl-L-cysteinyl-[protein] + CoA</text>
        <dbReference type="Rhea" id="RHEA:36683"/>
        <dbReference type="Rhea" id="RHEA-COMP:10131"/>
        <dbReference type="Rhea" id="RHEA-COMP:11032"/>
        <dbReference type="ChEBI" id="CHEBI:29950"/>
        <dbReference type="ChEBI" id="CHEBI:57287"/>
        <dbReference type="ChEBI" id="CHEBI:57379"/>
        <dbReference type="ChEBI" id="CHEBI:74151"/>
        <dbReference type="EC" id="2.3.1.225"/>
    </reaction>
</comment>
<dbReference type="KEGG" id="tva:4720746"/>
<evidence type="ECO:0000256" key="2">
    <source>
        <dbReference type="ARBA" id="ARBA00022679"/>
    </source>
</evidence>
<evidence type="ECO:0000313" key="9">
    <source>
        <dbReference type="EMBL" id="EAY23648.1"/>
    </source>
</evidence>
<feature type="transmembrane region" description="Helical" evidence="7">
    <location>
        <begin position="226"/>
        <end position="251"/>
    </location>
</feature>
<dbReference type="EMBL" id="DS113177">
    <property type="protein sequence ID" value="EAY23648.1"/>
    <property type="molecule type" value="Genomic_DNA"/>
</dbReference>
<evidence type="ECO:0000256" key="4">
    <source>
        <dbReference type="ARBA" id="ARBA00022989"/>
    </source>
</evidence>
<comment type="domain">
    <text evidence="7">The DHHC domain is required for palmitoyltransferase activity.</text>
</comment>
<dbReference type="RefSeq" id="XP_001276896.1">
    <property type="nucleotide sequence ID" value="XM_001276895.1"/>
</dbReference>
<dbReference type="PROSITE" id="PS50216">
    <property type="entry name" value="DHHC"/>
    <property type="match status" value="1"/>
</dbReference>
<dbReference type="InterPro" id="IPR001594">
    <property type="entry name" value="Palmitoyltrfase_DHHC"/>
</dbReference>
<dbReference type="SMR" id="A2D7D1"/>
<dbReference type="Proteomes" id="UP000001542">
    <property type="component" value="Unassembled WGS sequence"/>
</dbReference>
<gene>
    <name evidence="9" type="ORF">TVAG_119850</name>
</gene>
<keyword evidence="5 7" id="KW-0472">Membrane</keyword>
<dbReference type="OrthoDB" id="331948at2759"/>
<keyword evidence="6 7" id="KW-0012">Acyltransferase</keyword>
<evidence type="ECO:0000256" key="6">
    <source>
        <dbReference type="ARBA" id="ARBA00023315"/>
    </source>
</evidence>
<protein>
    <recommendedName>
        <fullName evidence="7">Palmitoyltransferase</fullName>
        <ecNumber evidence="7">2.3.1.225</ecNumber>
    </recommendedName>
</protein>
<feature type="domain" description="Palmitoyltransferase DHHC" evidence="8">
    <location>
        <begin position="155"/>
        <end position="266"/>
    </location>
</feature>
<dbReference type="FunCoup" id="A2D7D1">
    <property type="interactions" value="255"/>
</dbReference>
<keyword evidence="3 7" id="KW-0812">Transmembrane</keyword>
<keyword evidence="10" id="KW-1185">Reference proteome</keyword>
<dbReference type="VEuPathDB" id="TrichDB:TVAGG3_0992730"/>
<dbReference type="STRING" id="5722.A2D7D1"/>
<feature type="transmembrane region" description="Helical" evidence="7">
    <location>
        <begin position="59"/>
        <end position="79"/>
    </location>
</feature>
<dbReference type="GO" id="GO:0005783">
    <property type="term" value="C:endoplasmic reticulum"/>
    <property type="evidence" value="ECO:0000318"/>
    <property type="project" value="GO_Central"/>
</dbReference>
<dbReference type="PANTHER" id="PTHR22883">
    <property type="entry name" value="ZINC FINGER DHHC DOMAIN CONTAINING PROTEIN"/>
    <property type="match status" value="1"/>
</dbReference>
<keyword evidence="2 7" id="KW-0808">Transferase</keyword>
<feature type="transmembrane region" description="Helical" evidence="7">
    <location>
        <begin position="188"/>
        <end position="206"/>
    </location>
</feature>